<dbReference type="Pfam" id="PF08386">
    <property type="entry name" value="Abhydrolase_4"/>
    <property type="match status" value="1"/>
</dbReference>
<dbReference type="SUPFAM" id="SSF53474">
    <property type="entry name" value="alpha/beta-Hydrolases"/>
    <property type="match status" value="1"/>
</dbReference>
<evidence type="ECO:0000313" key="6">
    <source>
        <dbReference type="Proteomes" id="UP000295157"/>
    </source>
</evidence>
<keyword evidence="6" id="KW-1185">Reference proteome</keyword>
<dbReference type="Pfam" id="PF00561">
    <property type="entry name" value="Abhydrolase_1"/>
    <property type="match status" value="1"/>
</dbReference>
<dbReference type="AlphaFoldDB" id="A0A4R4MX14"/>
<feature type="domain" description="Peptidase S33 tripeptidyl aminopeptidase-like C-terminal" evidence="4">
    <location>
        <begin position="474"/>
        <end position="573"/>
    </location>
</feature>
<dbReference type="InterPro" id="IPR029058">
    <property type="entry name" value="AB_hydrolase_fold"/>
</dbReference>
<proteinExistence type="inferred from homology"/>
<sequence length="582" mass="61341">MRVVIGAWLLGLLPLPLPVRKGRSRDVLPLGQGKIIMRMHAAGSLLLLLTMAVGAAPPSAASAAVSPARKAAAEAVPAGGVTGVRVPKLKWAPCADKPGLQCATAEVPLDYTRPRGRTVSLALAKIPAADPARRLGSLVVNRGGPGYSAVDYLGGIVAGTVAAPVNADVRARYDIIGVDPRGSGRSVPAVQCFEDAEEAAALSRGVSNVPLTAAEKKKRAEADSRYAGMCRARSGTLLDHVSSVAIARDLDVVRAALGEKRLNYLGQSYGTYLGMVYANLFTSRTGRFVFDSVIDPTRRDTGVPGTTPSARTGSDVATKQTLEEFFRLCGEGGDRCGFGDGDPEAAFEHILKKLRKGPVPLKAGDGTTVPLTYSFVVTWTGQWLYQPMYWNVKGGGAPFLKAVSEAIENPSGAPGAALAAEVTQLQQIGVGGLSYTTPITAAYLGVTCGETDGPRTARKLGQLATERDRRAGPFGTLRAYADSPCVSWKSTNELRHEGPWNARTGEPVLILSSRFDPATPLWSAQRVHRMLPNSRLLINEGWGHVTAQQSTCMVEATSRYLTGGTLPAGGATCRPDTIPFAG</sequence>
<dbReference type="InterPro" id="IPR000073">
    <property type="entry name" value="AB_hydrolase_1"/>
</dbReference>
<name>A0A4R4MX14_9ACTN</name>
<reference evidence="5 6" key="1">
    <citation type="submission" date="2019-02" db="EMBL/GenBank/DDBJ databases">
        <title>Draft genome sequences of novel Actinobacteria.</title>
        <authorList>
            <person name="Sahin N."/>
            <person name="Ay H."/>
            <person name="Saygin H."/>
        </authorList>
    </citation>
    <scope>NUCLEOTIDE SEQUENCE [LARGE SCALE GENOMIC DNA]</scope>
    <source>
        <strain evidence="5 6">KC201</strain>
    </source>
</reference>
<dbReference type="OrthoDB" id="3930934at2"/>
<dbReference type="PANTHER" id="PTHR43248">
    <property type="entry name" value="2-SUCCINYL-6-HYDROXY-2,4-CYCLOHEXADIENE-1-CARBOXYLATE SYNTHASE"/>
    <property type="match status" value="1"/>
</dbReference>
<protein>
    <submittedName>
        <fullName evidence="5">Alpha/beta hydrolase</fullName>
    </submittedName>
</protein>
<comment type="similarity">
    <text evidence="1">Belongs to the peptidase S33 family.</text>
</comment>
<dbReference type="Proteomes" id="UP000295157">
    <property type="component" value="Unassembled WGS sequence"/>
</dbReference>
<gene>
    <name evidence="5" type="ORF">E1267_33625</name>
</gene>
<comment type="caution">
    <text evidence="5">The sequence shown here is derived from an EMBL/GenBank/DDBJ whole genome shotgun (WGS) entry which is preliminary data.</text>
</comment>
<evidence type="ECO:0000256" key="1">
    <source>
        <dbReference type="ARBA" id="ARBA00010088"/>
    </source>
</evidence>
<keyword evidence="2 5" id="KW-0378">Hydrolase</keyword>
<dbReference type="InterPro" id="IPR051601">
    <property type="entry name" value="Serine_prot/Carboxylest_S33"/>
</dbReference>
<dbReference type="Gene3D" id="3.40.50.1820">
    <property type="entry name" value="alpha/beta hydrolase"/>
    <property type="match status" value="1"/>
</dbReference>
<feature type="domain" description="AB hydrolase-1" evidence="3">
    <location>
        <begin position="139"/>
        <end position="294"/>
    </location>
</feature>
<organism evidence="5 6">
    <name type="scientific">Nonomuraea longispora</name>
    <dbReference type="NCBI Taxonomy" id="1848320"/>
    <lineage>
        <taxon>Bacteria</taxon>
        <taxon>Bacillati</taxon>
        <taxon>Actinomycetota</taxon>
        <taxon>Actinomycetes</taxon>
        <taxon>Streptosporangiales</taxon>
        <taxon>Streptosporangiaceae</taxon>
        <taxon>Nonomuraea</taxon>
    </lineage>
</organism>
<accession>A0A4R4MX14</accession>
<evidence type="ECO:0000259" key="3">
    <source>
        <dbReference type="Pfam" id="PF00561"/>
    </source>
</evidence>
<dbReference type="InterPro" id="IPR013595">
    <property type="entry name" value="Pept_S33_TAP-like_C"/>
</dbReference>
<evidence type="ECO:0000259" key="4">
    <source>
        <dbReference type="Pfam" id="PF08386"/>
    </source>
</evidence>
<dbReference type="PANTHER" id="PTHR43248:SF25">
    <property type="entry name" value="AB HYDROLASE-1 DOMAIN-CONTAINING PROTEIN-RELATED"/>
    <property type="match status" value="1"/>
</dbReference>
<evidence type="ECO:0000313" key="5">
    <source>
        <dbReference type="EMBL" id="TDC00789.1"/>
    </source>
</evidence>
<dbReference type="EMBL" id="SMJZ01000177">
    <property type="protein sequence ID" value="TDC00789.1"/>
    <property type="molecule type" value="Genomic_DNA"/>
</dbReference>
<evidence type="ECO:0000256" key="2">
    <source>
        <dbReference type="ARBA" id="ARBA00022801"/>
    </source>
</evidence>
<dbReference type="GO" id="GO:0016787">
    <property type="term" value="F:hydrolase activity"/>
    <property type="evidence" value="ECO:0007669"/>
    <property type="project" value="UniProtKB-KW"/>
</dbReference>